<gene>
    <name evidence="20" type="ORF">MZV50_20925</name>
</gene>
<dbReference type="Pfam" id="PF00593">
    <property type="entry name" value="TonB_dep_Rec_b-barrel"/>
    <property type="match status" value="1"/>
</dbReference>
<dbReference type="InterPro" id="IPR010917">
    <property type="entry name" value="TonB_rcpt_CS"/>
</dbReference>
<feature type="domain" description="TonB-dependent receptor-like beta-barrel" evidence="18">
    <location>
        <begin position="266"/>
        <end position="685"/>
    </location>
</feature>
<dbReference type="PANTHER" id="PTHR32552:SF74">
    <property type="entry name" value="HYDROXAMATE SIDEROPHORE RECEPTOR FHUE"/>
    <property type="match status" value="1"/>
</dbReference>
<dbReference type="InterPro" id="IPR036942">
    <property type="entry name" value="Beta-barrel_TonB_sf"/>
</dbReference>
<dbReference type="InterPro" id="IPR010105">
    <property type="entry name" value="TonB_sidphr_rcpt"/>
</dbReference>
<comment type="subcellular location">
    <subcellularLocation>
        <location evidence="1 14">Cell outer membrane</location>
        <topology evidence="1 14">Multi-pass membrane protein</topology>
    </subcellularLocation>
</comment>
<evidence type="ECO:0000256" key="9">
    <source>
        <dbReference type="ARBA" id="ARBA00023065"/>
    </source>
</evidence>
<evidence type="ECO:0000256" key="16">
    <source>
        <dbReference type="RuleBase" id="RU003357"/>
    </source>
</evidence>
<dbReference type="PANTHER" id="PTHR32552">
    <property type="entry name" value="FERRICHROME IRON RECEPTOR-RELATED"/>
    <property type="match status" value="1"/>
</dbReference>
<keyword evidence="6 14" id="KW-0812">Transmembrane</keyword>
<dbReference type="Gene3D" id="2.170.130.10">
    <property type="entry name" value="TonB-dependent receptor, plug domain"/>
    <property type="match status" value="1"/>
</dbReference>
<keyword evidence="12 20" id="KW-0675">Receptor</keyword>
<dbReference type="Pfam" id="PF07715">
    <property type="entry name" value="Plug"/>
    <property type="match status" value="1"/>
</dbReference>
<proteinExistence type="inferred from homology"/>
<keyword evidence="8" id="KW-0408">Iron</keyword>
<dbReference type="PROSITE" id="PS01156">
    <property type="entry name" value="TONB_DEPENDENT_REC_2"/>
    <property type="match status" value="1"/>
</dbReference>
<evidence type="ECO:0000313" key="21">
    <source>
        <dbReference type="Proteomes" id="UP001057520"/>
    </source>
</evidence>
<evidence type="ECO:0000256" key="17">
    <source>
        <dbReference type="SAM" id="SignalP"/>
    </source>
</evidence>
<evidence type="ECO:0000256" key="5">
    <source>
        <dbReference type="ARBA" id="ARBA00022496"/>
    </source>
</evidence>
<feature type="signal peptide" evidence="17">
    <location>
        <begin position="1"/>
        <end position="22"/>
    </location>
</feature>
<dbReference type="Proteomes" id="UP001057520">
    <property type="component" value="Chromosome"/>
</dbReference>
<evidence type="ECO:0000256" key="14">
    <source>
        <dbReference type="PROSITE-ProRule" id="PRU01360"/>
    </source>
</evidence>
<evidence type="ECO:0000259" key="19">
    <source>
        <dbReference type="Pfam" id="PF07715"/>
    </source>
</evidence>
<evidence type="ECO:0000256" key="1">
    <source>
        <dbReference type="ARBA" id="ARBA00004571"/>
    </source>
</evidence>
<evidence type="ECO:0000256" key="8">
    <source>
        <dbReference type="ARBA" id="ARBA00023004"/>
    </source>
</evidence>
<evidence type="ECO:0000256" key="13">
    <source>
        <dbReference type="ARBA" id="ARBA00023237"/>
    </source>
</evidence>
<keyword evidence="5" id="KW-0410">Iron transport</keyword>
<evidence type="ECO:0000256" key="7">
    <source>
        <dbReference type="ARBA" id="ARBA00022729"/>
    </source>
</evidence>
<feature type="chain" id="PRO_5046840105" evidence="17">
    <location>
        <begin position="23"/>
        <end position="716"/>
    </location>
</feature>
<evidence type="ECO:0000256" key="12">
    <source>
        <dbReference type="ARBA" id="ARBA00023170"/>
    </source>
</evidence>
<dbReference type="InterPro" id="IPR039426">
    <property type="entry name" value="TonB-dep_rcpt-like"/>
</dbReference>
<dbReference type="PROSITE" id="PS52016">
    <property type="entry name" value="TONB_DEPENDENT_REC_3"/>
    <property type="match status" value="1"/>
</dbReference>
<dbReference type="InterPro" id="IPR012910">
    <property type="entry name" value="Plug_dom"/>
</dbReference>
<protein>
    <submittedName>
        <fullName evidence="20">TonB-dependent siderophore receptor</fullName>
    </submittedName>
</protein>
<feature type="short sequence motif" description="TonB C-terminal box" evidence="15">
    <location>
        <begin position="699"/>
        <end position="716"/>
    </location>
</feature>
<evidence type="ECO:0000256" key="6">
    <source>
        <dbReference type="ARBA" id="ARBA00022692"/>
    </source>
</evidence>
<keyword evidence="13 14" id="KW-0998">Cell outer membrane</keyword>
<keyword evidence="10 16" id="KW-0798">TonB box</keyword>
<evidence type="ECO:0000256" key="4">
    <source>
        <dbReference type="ARBA" id="ARBA00022452"/>
    </source>
</evidence>
<dbReference type="Gene3D" id="2.40.170.20">
    <property type="entry name" value="TonB-dependent receptor, beta-barrel domain"/>
    <property type="match status" value="1"/>
</dbReference>
<evidence type="ECO:0000256" key="3">
    <source>
        <dbReference type="ARBA" id="ARBA00022448"/>
    </source>
</evidence>
<keyword evidence="4 14" id="KW-1134">Transmembrane beta strand</keyword>
<dbReference type="InterPro" id="IPR000531">
    <property type="entry name" value="Beta-barrel_TonB"/>
</dbReference>
<organism evidence="20 21">
    <name type="scientific">Caulobacter segnis</name>
    <dbReference type="NCBI Taxonomy" id="88688"/>
    <lineage>
        <taxon>Bacteria</taxon>
        <taxon>Pseudomonadati</taxon>
        <taxon>Pseudomonadota</taxon>
        <taxon>Alphaproteobacteria</taxon>
        <taxon>Caulobacterales</taxon>
        <taxon>Caulobacteraceae</taxon>
        <taxon>Caulobacter</taxon>
    </lineage>
</organism>
<keyword evidence="3 14" id="KW-0813">Transport</keyword>
<dbReference type="EMBL" id="CP096040">
    <property type="protein sequence ID" value="USQ94999.1"/>
    <property type="molecule type" value="Genomic_DNA"/>
</dbReference>
<keyword evidence="11 14" id="KW-0472">Membrane</keyword>
<evidence type="ECO:0000259" key="18">
    <source>
        <dbReference type="Pfam" id="PF00593"/>
    </source>
</evidence>
<dbReference type="CDD" id="cd01347">
    <property type="entry name" value="ligand_gated_channel"/>
    <property type="match status" value="1"/>
</dbReference>
<reference evidence="20 21" key="1">
    <citation type="submission" date="2022-04" db="EMBL/GenBank/DDBJ databases">
        <title>Genome sequence of soybean root-associated Caulobacter segnis RL271.</title>
        <authorList>
            <person name="Longley R."/>
            <person name="Bonito G."/>
            <person name="Trigodet F."/>
            <person name="Crosson S."/>
            <person name="Fiebig A."/>
        </authorList>
    </citation>
    <scope>NUCLEOTIDE SEQUENCE [LARGE SCALE GENOMIC DNA]</scope>
    <source>
        <strain evidence="20 21">RL271</strain>
    </source>
</reference>
<feature type="domain" description="TonB-dependent receptor plug" evidence="19">
    <location>
        <begin position="59"/>
        <end position="159"/>
    </location>
</feature>
<evidence type="ECO:0000313" key="20">
    <source>
        <dbReference type="EMBL" id="USQ94999.1"/>
    </source>
</evidence>
<evidence type="ECO:0000256" key="2">
    <source>
        <dbReference type="ARBA" id="ARBA00009810"/>
    </source>
</evidence>
<evidence type="ECO:0000256" key="10">
    <source>
        <dbReference type="ARBA" id="ARBA00023077"/>
    </source>
</evidence>
<keyword evidence="7 17" id="KW-0732">Signal</keyword>
<dbReference type="SUPFAM" id="SSF56935">
    <property type="entry name" value="Porins"/>
    <property type="match status" value="1"/>
</dbReference>
<dbReference type="InterPro" id="IPR037066">
    <property type="entry name" value="Plug_dom_sf"/>
</dbReference>
<name>A0ABY4ZQV1_9CAUL</name>
<keyword evidence="21" id="KW-1185">Reference proteome</keyword>
<sequence length="716" mass="78240">MVLKATLLAGGAFLALGSQASAQTTSATAEDTRVDEVVITGSYTLNNRIDTATGLGLTLRETPQSVTVITAQRILDQNLRTISDIVANTVGVATNQVDDVRNTFNARGFAITNYQVDSVPTAWTLAGGAGETITDVSLYERVEIVRGATGLMTGAGDPSASINMVRKHATSRELTGYVNASVGSWNNRQVQADVAGPLTASGNIRGRAVAKYEKTENFIDYYKNEKSVLYGVIDADLTPNTLLRVGASQQKGSPNAPAWGALPTFFDDGSVAVWPRSKTASAKWSYWDSKNQNVFANLQHRFGNGWSLNVNYNWTRNAQETKLLYLSGLINKTTGAWQFAAYPYKDQGENTQNSFDVQLKGDYALFGRQHEFMLGALHSEQDLTTDSFAANAFGDAGNFYTWDGNFPDPGFSSTGVRQVDQTTKQTGYYAATRLNITDAFKIIGGGRLATWKQTGVSYGAKLDFGDDNVFIPYVGALYDLTPQHRLYASYTEIFQPQNAQDYTGAYLAPVTGESLEGGLKSAFFDDRLQTSIAVFRTVQDNLAQTDPDATHIIPGSSPPTRASIAAKGATSKGFELEVIGRPLENWNISLGYSQFQIRDEADARVNTDFPRQLFKLFTTYKLSGGLDGLTVGGGVNWQSQAYSASTNPVTGAPFRFEQKAYALVSLMARYEINDQLSVQANLENLTDKTYFAQTGFYSQYRYGKPRNYTVALKYAF</sequence>
<accession>A0ABY4ZQV1</accession>
<evidence type="ECO:0000256" key="15">
    <source>
        <dbReference type="PROSITE-ProRule" id="PRU10144"/>
    </source>
</evidence>
<keyword evidence="9" id="KW-0406">Ion transport</keyword>
<comment type="similarity">
    <text evidence="2 14 16">Belongs to the TonB-dependent receptor family.</text>
</comment>
<dbReference type="NCBIfam" id="TIGR01783">
    <property type="entry name" value="TonB-siderophor"/>
    <property type="match status" value="1"/>
</dbReference>
<evidence type="ECO:0000256" key="11">
    <source>
        <dbReference type="ARBA" id="ARBA00023136"/>
    </source>
</evidence>